<dbReference type="AlphaFoldDB" id="A0A7R6WEM4"/>
<dbReference type="Gene3D" id="3.90.930.12">
    <property type="entry name" value="Ribosomal protein L6, alpha-beta domain"/>
    <property type="match status" value="2"/>
</dbReference>
<comment type="function">
    <text evidence="7">Binds 23S rRNA.</text>
</comment>
<dbReference type="EMBL" id="LC564893">
    <property type="protein sequence ID" value="BCG67734.1"/>
    <property type="molecule type" value="Genomic_DNA"/>
</dbReference>
<dbReference type="GO" id="GO:0003735">
    <property type="term" value="F:structural constituent of ribosome"/>
    <property type="evidence" value="ECO:0007669"/>
    <property type="project" value="InterPro"/>
</dbReference>
<gene>
    <name evidence="7 10" type="primary">rpl6</name>
</gene>
<keyword evidence="10" id="KW-0934">Plastid</keyword>
<name>A0A7R6WEM4_9EUKA</name>
<keyword evidence="5 7" id="KW-0687">Ribonucleoprotein</keyword>
<evidence type="ECO:0000256" key="1">
    <source>
        <dbReference type="ARBA" id="ARBA00009356"/>
    </source>
</evidence>
<dbReference type="PIRSF" id="PIRSF002162">
    <property type="entry name" value="Ribosomal_L6"/>
    <property type="match status" value="1"/>
</dbReference>
<evidence type="ECO:0000256" key="2">
    <source>
        <dbReference type="ARBA" id="ARBA00022730"/>
    </source>
</evidence>
<keyword evidence="10" id="KW-0150">Chloroplast</keyword>
<organism evidence="10">
    <name type="scientific">Haptophyceae sp. NIES-3900</name>
    <dbReference type="NCBI Taxonomy" id="2748608"/>
    <lineage>
        <taxon>Eukaryota</taxon>
        <taxon>Haptista</taxon>
        <taxon>Haptophyta</taxon>
    </lineage>
</organism>
<comment type="similarity">
    <text evidence="1 7 8">Belongs to the universal ribosomal protein uL6 family.</text>
</comment>
<evidence type="ECO:0000256" key="8">
    <source>
        <dbReference type="RuleBase" id="RU003869"/>
    </source>
</evidence>
<protein>
    <recommendedName>
        <fullName evidence="6 7">Large ribosomal subunit protein uL6c</fullName>
    </recommendedName>
</protein>
<dbReference type="FunFam" id="3.90.930.12:FF:000002">
    <property type="entry name" value="50S ribosomal protein L6"/>
    <property type="match status" value="1"/>
</dbReference>
<dbReference type="InterPro" id="IPR000702">
    <property type="entry name" value="Ribosomal_uL6-like"/>
</dbReference>
<keyword evidence="4 7" id="KW-0689">Ribosomal protein</keyword>
<proteinExistence type="inferred from homology"/>
<geneLocation type="chloroplast" evidence="10"/>
<comment type="subcellular location">
    <subcellularLocation>
        <location evidence="7">Plastid</location>
        <location evidence="7">Chloroplast</location>
    </subcellularLocation>
</comment>
<comment type="subunit">
    <text evidence="7">Part of the 50S ribosomal subunit.</text>
</comment>
<evidence type="ECO:0000313" key="10">
    <source>
        <dbReference type="EMBL" id="BCG67734.1"/>
    </source>
</evidence>
<dbReference type="GO" id="GO:0022625">
    <property type="term" value="C:cytosolic large ribosomal subunit"/>
    <property type="evidence" value="ECO:0007669"/>
    <property type="project" value="TreeGrafter"/>
</dbReference>
<feature type="domain" description="Large ribosomal subunit protein uL6 alpha-beta" evidence="9">
    <location>
        <begin position="11"/>
        <end position="82"/>
    </location>
</feature>
<dbReference type="PANTHER" id="PTHR11655">
    <property type="entry name" value="60S/50S RIBOSOMAL PROTEIN L6/L9"/>
    <property type="match status" value="1"/>
</dbReference>
<evidence type="ECO:0000256" key="6">
    <source>
        <dbReference type="ARBA" id="ARBA00069413"/>
    </source>
</evidence>
<evidence type="ECO:0000259" key="9">
    <source>
        <dbReference type="Pfam" id="PF00347"/>
    </source>
</evidence>
<dbReference type="SUPFAM" id="SSF56053">
    <property type="entry name" value="Ribosomal protein L6"/>
    <property type="match status" value="2"/>
</dbReference>
<keyword evidence="3 7" id="KW-0694">RNA-binding</keyword>
<dbReference type="InterPro" id="IPR036789">
    <property type="entry name" value="Ribosomal_uL6-like_a/b-dom_sf"/>
</dbReference>
<dbReference type="GO" id="GO:0019843">
    <property type="term" value="F:rRNA binding"/>
    <property type="evidence" value="ECO:0007669"/>
    <property type="project" value="UniProtKB-UniRule"/>
</dbReference>
<dbReference type="GO" id="GO:0009507">
    <property type="term" value="C:chloroplast"/>
    <property type="evidence" value="ECO:0007669"/>
    <property type="project" value="UniProtKB-SubCell"/>
</dbReference>
<dbReference type="PRINTS" id="PR00059">
    <property type="entry name" value="RIBOSOMALL6"/>
</dbReference>
<evidence type="ECO:0000256" key="3">
    <source>
        <dbReference type="ARBA" id="ARBA00022884"/>
    </source>
</evidence>
<dbReference type="GO" id="GO:0002181">
    <property type="term" value="P:cytoplasmic translation"/>
    <property type="evidence" value="ECO:0007669"/>
    <property type="project" value="TreeGrafter"/>
</dbReference>
<evidence type="ECO:0000256" key="5">
    <source>
        <dbReference type="ARBA" id="ARBA00023274"/>
    </source>
</evidence>
<reference evidence="10" key="1">
    <citation type="submission" date="2020-06" db="EMBL/GenBank/DDBJ databases">
        <title>Organellar genomes of a novel haptophyte.</title>
        <authorList>
            <person name="Kamikawa R."/>
            <person name="Miyashita H."/>
        </authorList>
    </citation>
    <scope>NUCLEOTIDE SEQUENCE</scope>
    <source>
        <strain evidence="10">NIES-3900</strain>
    </source>
</reference>
<dbReference type="InterPro" id="IPR002358">
    <property type="entry name" value="Ribosomal_uL6_CS"/>
</dbReference>
<sequence length="178" mass="19720">MSRIGKKEIAVPKNVKVKVTGQQIDVEGPKGKLSRIFPDEINISFENELFKLTKTEESISARQRYGLSRTLLSNMIIGVSEGFERHLDIKGVGYRSQVDGKNLVLNVGYSHPIIIEPPSDISFSVEKNTAVTVKGIDKEIVGLIASKIRSTRPPEPYKGKGVQYRGEKIRRKAGKAGK</sequence>
<feature type="domain" description="Large ribosomal subunit protein uL6 alpha-beta" evidence="9">
    <location>
        <begin position="91"/>
        <end position="164"/>
    </location>
</feature>
<dbReference type="Pfam" id="PF00347">
    <property type="entry name" value="Ribosomal_L6"/>
    <property type="match status" value="2"/>
</dbReference>
<keyword evidence="2 7" id="KW-0699">rRNA-binding</keyword>
<dbReference type="FunFam" id="3.90.930.12:FF:000001">
    <property type="entry name" value="50S ribosomal protein L6"/>
    <property type="match status" value="1"/>
</dbReference>
<evidence type="ECO:0000256" key="4">
    <source>
        <dbReference type="ARBA" id="ARBA00022980"/>
    </source>
</evidence>
<dbReference type="InterPro" id="IPR020040">
    <property type="entry name" value="Ribosomal_uL6_a/b-dom"/>
</dbReference>
<dbReference type="PANTHER" id="PTHR11655:SF14">
    <property type="entry name" value="LARGE RIBOSOMAL SUBUNIT PROTEIN UL6M"/>
    <property type="match status" value="1"/>
</dbReference>
<dbReference type="NCBIfam" id="TIGR03654">
    <property type="entry name" value="L6_bact"/>
    <property type="match status" value="1"/>
</dbReference>
<dbReference type="PROSITE" id="PS00525">
    <property type="entry name" value="RIBOSOMAL_L6_1"/>
    <property type="match status" value="1"/>
</dbReference>
<dbReference type="InterPro" id="IPR019906">
    <property type="entry name" value="Ribosomal_uL6_bac-type"/>
</dbReference>
<dbReference type="HAMAP" id="MF_01365_B">
    <property type="entry name" value="Ribosomal_uL6_B"/>
    <property type="match status" value="1"/>
</dbReference>
<accession>A0A7R6WEM4</accession>
<evidence type="ECO:0000256" key="7">
    <source>
        <dbReference type="HAMAP-Rule" id="MF_01365"/>
    </source>
</evidence>